<sequence length="159" mass="15800">MIVVGCTSITTGTATFDSAEAPEYRASVASSIAASESERQVAVTKAAVQTSCDALGSSSGASVAAVNAYVDAFNNDAPDAPGKVGPAIDALNGSADLVSGSLSPPLSPDLTRALNGWVDSARRLAGVLSRNPGPDEFNVAIRQLNDSKTAAGAACDAAS</sequence>
<dbReference type="OrthoDB" id="4726176at2"/>
<name>A0A502ELS8_9MYCO</name>
<dbReference type="EMBL" id="RCZG01000001">
    <property type="protein sequence ID" value="TPG37436.1"/>
    <property type="molecule type" value="Genomic_DNA"/>
</dbReference>
<reference evidence="1 2" key="1">
    <citation type="journal article" date="2019" name="Environ. Microbiol.">
        <title>Species interactions and distinct microbial communities in high Arctic permafrost affected cryosols are associated with the CH4 and CO2 gas fluxes.</title>
        <authorList>
            <person name="Altshuler I."/>
            <person name="Hamel J."/>
            <person name="Turney S."/>
            <person name="Magnuson E."/>
            <person name="Levesque R."/>
            <person name="Greer C."/>
            <person name="Whyte L.G."/>
        </authorList>
    </citation>
    <scope>NUCLEOTIDE SEQUENCE [LARGE SCALE GENOMIC DNA]</scope>
    <source>
        <strain evidence="1 2">S5.20</strain>
    </source>
</reference>
<keyword evidence="2" id="KW-1185">Reference proteome</keyword>
<evidence type="ECO:0000313" key="2">
    <source>
        <dbReference type="Proteomes" id="UP000320095"/>
    </source>
</evidence>
<evidence type="ECO:0000313" key="1">
    <source>
        <dbReference type="EMBL" id="TPG37436.1"/>
    </source>
</evidence>
<accession>A0A502ELS8</accession>
<proteinExistence type="predicted"/>
<gene>
    <name evidence="1" type="ORF">EAH80_04425</name>
</gene>
<organism evidence="1 2">
    <name type="scientific">Mycolicibacterium hodleri</name>
    <dbReference type="NCBI Taxonomy" id="49897"/>
    <lineage>
        <taxon>Bacteria</taxon>
        <taxon>Bacillati</taxon>
        <taxon>Actinomycetota</taxon>
        <taxon>Actinomycetes</taxon>
        <taxon>Mycobacteriales</taxon>
        <taxon>Mycobacteriaceae</taxon>
        <taxon>Mycolicibacterium</taxon>
    </lineage>
</organism>
<protein>
    <submittedName>
        <fullName evidence="1">Uncharacterized protein</fullName>
    </submittedName>
</protein>
<dbReference type="Proteomes" id="UP000320095">
    <property type="component" value="Unassembled WGS sequence"/>
</dbReference>
<dbReference type="AlphaFoldDB" id="A0A502ELS8"/>
<comment type="caution">
    <text evidence="1">The sequence shown here is derived from an EMBL/GenBank/DDBJ whole genome shotgun (WGS) entry which is preliminary data.</text>
</comment>